<dbReference type="InterPro" id="IPR050509">
    <property type="entry name" value="CoA-transferase_III"/>
</dbReference>
<name>A0ABU5YZS3_9MYCO</name>
<protein>
    <submittedName>
        <fullName evidence="1">CoA transferase</fullName>
        <ecNumber evidence="1">2.8.3.-</ecNumber>
    </submittedName>
</protein>
<gene>
    <name evidence="1" type="ORF">K5L39_15775</name>
</gene>
<dbReference type="PANTHER" id="PTHR48228">
    <property type="entry name" value="SUCCINYL-COA--D-CITRAMALATE COA-TRANSFERASE"/>
    <property type="match status" value="1"/>
</dbReference>
<dbReference type="InterPro" id="IPR023606">
    <property type="entry name" value="CoA-Trfase_III_dom_1_sf"/>
</dbReference>
<dbReference type="Gene3D" id="3.40.50.10540">
    <property type="entry name" value="Crotonobetainyl-coa:carnitine coa-transferase, domain 1"/>
    <property type="match status" value="2"/>
</dbReference>
<dbReference type="Gene3D" id="3.30.1540.10">
    <property type="entry name" value="formyl-coa transferase, domain 3"/>
    <property type="match status" value="2"/>
</dbReference>
<accession>A0ABU5YZS3</accession>
<sequence>MGGPLEGFRVVDCSRGLAGPRATGVLADYGAQVWWVEPPGGDPFREVLATEYAVFNRGKRGVQLDLKTNAGRDGLDGLLAGADLLVTSWRPGVTERLGLDWERVHERFPRLIYASITGFGEDGTLADVPGHEAIVQSYVGVSAEQVGLREPPIYEGLPFASIGAAYLAVIGSLAALYRRAEDGRGRYVQTSLVDGALSYLGMLWGDADNVSAAPPVVPGSIRLISQSFRCADDEYIGVHTGAVGAFGRLIGELGLGDRLAVAEDGSDMRIPLSEEERRIVLEEVPAVFETQPRDIWLKRLLAADVAAIPELRNGQIFDEPQVRHNNMVIEVEDPLLGPLEQVAPAIRFGGLDHRPVAGAPRVGQHDGQLPSVLAAEDAAVTAAGSAGGDRQPLLAGLRVLDAGAYYAGPFSSRLLADLGADVIKLETTLGDQLRGIQRPFRSASAGKRAISLNLKDPDLHAARDALIKWADVVLHNMRPGAAERVGLGYEHVHELNPQAVYLYAPGWGSHGPDATRQSFAPLMSGYVGIGYEVAGQYNPPMWPVGNEDPGNGLAGAVGILTALLHQTRSATGIYVENPQLNATMSHAAHIVRRPDGTMLGAERLDPLQTGIGPLDRFYETRDGWICVVALSDSEIRRLEPVLAITILDDPRWATHDLRIQYGYELADALSERFAQSDSQDWLTRLWAAGVAAMIPKTRSNNEAFHRDPINQAIGRIAQVTDTDGRFVREAATMVRVSGATPAPHRLAPEFGAHTDEILHELGYTPDKITELRHRGSIR</sequence>
<comment type="caution">
    <text evidence="1">The sequence shown here is derived from an EMBL/GenBank/DDBJ whole genome shotgun (WGS) entry which is preliminary data.</text>
</comment>
<proteinExistence type="predicted"/>
<dbReference type="RefSeq" id="WP_329779562.1">
    <property type="nucleotide sequence ID" value="NZ_JAYJJQ010000016.1"/>
</dbReference>
<keyword evidence="2" id="KW-1185">Reference proteome</keyword>
<dbReference type="EMBL" id="JAYJJQ010000016">
    <property type="protein sequence ID" value="MEB3070644.1"/>
    <property type="molecule type" value="Genomic_DNA"/>
</dbReference>
<dbReference type="SUPFAM" id="SSF89796">
    <property type="entry name" value="CoA-transferase family III (CaiB/BaiF)"/>
    <property type="match status" value="2"/>
</dbReference>
<dbReference type="PANTHER" id="PTHR48228:SF7">
    <property type="entry name" value="FATTY ACYL-COA TRANSFERASE RV3272-RELATED"/>
    <property type="match status" value="1"/>
</dbReference>
<dbReference type="EC" id="2.8.3.-" evidence="1"/>
<reference evidence="1 2" key="1">
    <citation type="submission" date="2023-12" db="EMBL/GenBank/DDBJ databases">
        <title>Description of new species of Mycobacterium terrae complex isolated from sewage at the Sao Paulo Zoological Park Foundation in Brazil.</title>
        <authorList>
            <person name="Romagnoli C.L."/>
            <person name="Conceicao E.C."/>
            <person name="Machado E."/>
            <person name="Barreto L.B.P.F."/>
            <person name="Sharma A."/>
            <person name="Silva N.M."/>
            <person name="Marques L.E."/>
            <person name="Juliana M.A."/>
            <person name="Lourenco M.C.S."/>
            <person name="Digiampietri L.A."/>
            <person name="Suffys P.N."/>
            <person name="Viana-Niero C."/>
        </authorList>
    </citation>
    <scope>NUCLEOTIDE SEQUENCE [LARGE SCALE GENOMIC DNA]</scope>
    <source>
        <strain evidence="1 2">MYC017</strain>
    </source>
</reference>
<dbReference type="InterPro" id="IPR003673">
    <property type="entry name" value="CoA-Trfase_fam_III"/>
</dbReference>
<dbReference type="GO" id="GO:0016740">
    <property type="term" value="F:transferase activity"/>
    <property type="evidence" value="ECO:0007669"/>
    <property type="project" value="UniProtKB-KW"/>
</dbReference>
<dbReference type="Proteomes" id="UP001299283">
    <property type="component" value="Unassembled WGS sequence"/>
</dbReference>
<dbReference type="Pfam" id="PF02515">
    <property type="entry name" value="CoA_transf_3"/>
    <property type="match status" value="2"/>
</dbReference>
<keyword evidence="1" id="KW-0808">Transferase</keyword>
<organism evidence="1 2">
    <name type="scientific">[Mycobacterium] vasticus</name>
    <dbReference type="NCBI Taxonomy" id="2875777"/>
    <lineage>
        <taxon>Bacteria</taxon>
        <taxon>Bacillati</taxon>
        <taxon>Actinomycetota</taxon>
        <taxon>Actinomycetes</taxon>
        <taxon>Mycobacteriales</taxon>
        <taxon>Mycobacteriaceae</taxon>
        <taxon>Mycolicibacter</taxon>
    </lineage>
</organism>
<dbReference type="InterPro" id="IPR044855">
    <property type="entry name" value="CoA-Trfase_III_dom3_sf"/>
</dbReference>
<evidence type="ECO:0000313" key="1">
    <source>
        <dbReference type="EMBL" id="MEB3070644.1"/>
    </source>
</evidence>
<evidence type="ECO:0000313" key="2">
    <source>
        <dbReference type="Proteomes" id="UP001299283"/>
    </source>
</evidence>